<feature type="domain" description="Abnormal cell migration protein 18-like fibronectin type I" evidence="1">
    <location>
        <begin position="9"/>
        <end position="68"/>
    </location>
</feature>
<evidence type="ECO:0000313" key="3">
    <source>
        <dbReference type="WBParaSite" id="ACRNAN_scaffold477.g15379.t2"/>
    </source>
</evidence>
<sequence length="114" mass="13554">MIQIQYRPGCTKDGKNFKEGEVYRVEHLIYKCENDFMFPQGCYTTDGNDIKIGQKVMDYDKNSIYECFGANLKIGYNEKYCGRFHPCEDFPEEEKKKFKPQHHYRVYSEAIINP</sequence>
<reference evidence="3" key="1">
    <citation type="submission" date="2022-11" db="UniProtKB">
        <authorList>
            <consortium name="WormBaseParasite"/>
        </authorList>
    </citation>
    <scope>IDENTIFICATION</scope>
</reference>
<evidence type="ECO:0000313" key="2">
    <source>
        <dbReference type="Proteomes" id="UP000887540"/>
    </source>
</evidence>
<keyword evidence="2" id="KW-1185">Reference proteome</keyword>
<accession>A0A914DZE4</accession>
<dbReference type="Pfam" id="PF23003">
    <property type="entry name" value="Fn1_2"/>
    <property type="match status" value="1"/>
</dbReference>
<dbReference type="Proteomes" id="UP000887540">
    <property type="component" value="Unplaced"/>
</dbReference>
<dbReference type="AlphaFoldDB" id="A0A914DZE4"/>
<dbReference type="InterPro" id="IPR055119">
    <property type="entry name" value="Mig18_Fn1"/>
</dbReference>
<name>A0A914DZE4_9BILA</name>
<proteinExistence type="predicted"/>
<evidence type="ECO:0000259" key="1">
    <source>
        <dbReference type="Pfam" id="PF23003"/>
    </source>
</evidence>
<organism evidence="2 3">
    <name type="scientific">Acrobeloides nanus</name>
    <dbReference type="NCBI Taxonomy" id="290746"/>
    <lineage>
        <taxon>Eukaryota</taxon>
        <taxon>Metazoa</taxon>
        <taxon>Ecdysozoa</taxon>
        <taxon>Nematoda</taxon>
        <taxon>Chromadorea</taxon>
        <taxon>Rhabditida</taxon>
        <taxon>Tylenchina</taxon>
        <taxon>Cephalobomorpha</taxon>
        <taxon>Cephaloboidea</taxon>
        <taxon>Cephalobidae</taxon>
        <taxon>Acrobeloides</taxon>
    </lineage>
</organism>
<dbReference type="WBParaSite" id="ACRNAN_scaffold477.g15379.t2">
    <property type="protein sequence ID" value="ACRNAN_scaffold477.g15379.t2"/>
    <property type="gene ID" value="ACRNAN_scaffold477.g15379"/>
</dbReference>
<protein>
    <submittedName>
        <fullName evidence="3">YopX protein domain-containing protein</fullName>
    </submittedName>
</protein>